<dbReference type="Proteomes" id="UP000201818">
    <property type="component" value="Segment"/>
</dbReference>
<dbReference type="GeneID" id="26516128"/>
<reference evidence="1 2" key="1">
    <citation type="submission" date="2015-10" db="EMBL/GenBank/DDBJ databases">
        <title>Complete Genome Sequence of the Pseudomonas phage YMC11/02/R656_PAE_BP.</title>
        <authorList>
            <person name="Jeon J."/>
            <person name="Yong D."/>
            <person name="Lee K."/>
        </authorList>
    </citation>
    <scope>NUCLEOTIDE SEQUENCE [LARGE SCALE GENOMIC DNA]</scope>
</reference>
<dbReference type="KEGG" id="vg:26516128"/>
<gene>
    <name evidence="1" type="ORF">BPPAER656_00750</name>
</gene>
<dbReference type="EMBL" id="KT968831">
    <property type="protein sequence ID" value="ALP47896.1"/>
    <property type="molecule type" value="Genomic_DNA"/>
</dbReference>
<organism evidence="1 2">
    <name type="scientific">Pseudomonas phage YMC11/02/R656</name>
    <dbReference type="NCBI Taxonomy" id="1755689"/>
    <lineage>
        <taxon>Viruses</taxon>
        <taxon>Duplodnaviria</taxon>
        <taxon>Heunggongvirae</taxon>
        <taxon>Uroviricota</taxon>
        <taxon>Caudoviricetes</taxon>
        <taxon>Bugaksanvirus</taxon>
        <taxon>Bugaksanvirus R656</taxon>
    </lineage>
</organism>
<accession>A0A0S2SY82</accession>
<dbReference type="RefSeq" id="YP_009187472.1">
    <property type="nucleotide sequence ID" value="NC_028657.1"/>
</dbReference>
<proteinExistence type="predicted"/>
<evidence type="ECO:0000313" key="1">
    <source>
        <dbReference type="EMBL" id="ALP47896.1"/>
    </source>
</evidence>
<keyword evidence="2" id="KW-1185">Reference proteome</keyword>
<evidence type="ECO:0000313" key="2">
    <source>
        <dbReference type="Proteomes" id="UP000201818"/>
    </source>
</evidence>
<name>A0A0S2SY82_9CAUD</name>
<protein>
    <submittedName>
        <fullName evidence="1">Uncharacterized protein</fullName>
    </submittedName>
</protein>
<sequence>MTQRILFFTAGPALTEAEKSVVEQLNALTPPTYSVTVHNGAVEPDYVVPGDYAAGAIPQAYAGLPVFDPDNPPAPAVGEGQVVVSNDATVSVLPASGSMALASGTADVASGALAGIRLAATAAVVANGQTISVAGGTVTLSVAANVVTAVFTPE</sequence>